<reference evidence="2" key="1">
    <citation type="journal article" date="2015" name="Nat. Genet.">
        <title>The genome and transcriptome of the zoonotic hookworm Ancylostoma ceylanicum identify infection-specific gene families.</title>
        <authorList>
            <person name="Schwarz E.M."/>
            <person name="Hu Y."/>
            <person name="Antoshechkin I."/>
            <person name="Miller M.M."/>
            <person name="Sternberg P.W."/>
            <person name="Aroian R.V."/>
        </authorList>
    </citation>
    <scope>NUCLEOTIDE SEQUENCE</scope>
    <source>
        <strain evidence="2">HY135</strain>
    </source>
</reference>
<name>A0A016WG43_9BILA</name>
<dbReference type="AlphaFoldDB" id="A0A016WG43"/>
<evidence type="ECO:0000313" key="1">
    <source>
        <dbReference type="EMBL" id="EYC38809.1"/>
    </source>
</evidence>
<accession>A0A016WG43</accession>
<proteinExistence type="predicted"/>
<dbReference type="Proteomes" id="UP000024635">
    <property type="component" value="Unassembled WGS sequence"/>
</dbReference>
<protein>
    <submittedName>
        <fullName evidence="1">Uncharacterized protein</fullName>
    </submittedName>
</protein>
<sequence length="90" mass="10562">MEVSRTTTIWPEQSRFRKQALNNTPIHVAHVSRRSDQCEHAVESLVLPPLLPLLFDINITTFSLRFFDRMQPKVNESSRLVRMQVDERSL</sequence>
<keyword evidence="2" id="KW-1185">Reference proteome</keyword>
<evidence type="ECO:0000313" key="2">
    <source>
        <dbReference type="Proteomes" id="UP000024635"/>
    </source>
</evidence>
<organism evidence="1 2">
    <name type="scientific">Ancylostoma ceylanicum</name>
    <dbReference type="NCBI Taxonomy" id="53326"/>
    <lineage>
        <taxon>Eukaryota</taxon>
        <taxon>Metazoa</taxon>
        <taxon>Ecdysozoa</taxon>
        <taxon>Nematoda</taxon>
        <taxon>Chromadorea</taxon>
        <taxon>Rhabditida</taxon>
        <taxon>Rhabditina</taxon>
        <taxon>Rhabditomorpha</taxon>
        <taxon>Strongyloidea</taxon>
        <taxon>Ancylostomatidae</taxon>
        <taxon>Ancylostomatinae</taxon>
        <taxon>Ancylostoma</taxon>
    </lineage>
</organism>
<dbReference type="EMBL" id="JARK01000293">
    <property type="protein sequence ID" value="EYC38809.1"/>
    <property type="molecule type" value="Genomic_DNA"/>
</dbReference>
<comment type="caution">
    <text evidence="1">The sequence shown here is derived from an EMBL/GenBank/DDBJ whole genome shotgun (WGS) entry which is preliminary data.</text>
</comment>
<gene>
    <name evidence="1" type="primary">Acey_s0693.g1589</name>
    <name evidence="1" type="ORF">Y032_0693g1589</name>
</gene>